<evidence type="ECO:0000313" key="3">
    <source>
        <dbReference type="Proteomes" id="UP000660861"/>
    </source>
</evidence>
<dbReference type="InterPro" id="IPR007119">
    <property type="entry name" value="Phage_tail_spike_N"/>
</dbReference>
<evidence type="ECO:0000259" key="1">
    <source>
        <dbReference type="Pfam" id="PF06605"/>
    </source>
</evidence>
<proteinExistence type="predicted"/>
<keyword evidence="3" id="KW-1185">Reference proteome</keyword>
<dbReference type="NCBIfam" id="TIGR01665">
    <property type="entry name" value="put_anti_recept"/>
    <property type="match status" value="1"/>
</dbReference>
<dbReference type="AlphaFoldDB" id="A0A926EA28"/>
<dbReference type="RefSeq" id="WP_262397084.1">
    <property type="nucleotide sequence ID" value="NZ_JACRTC010000002.1"/>
</dbReference>
<comment type="caution">
    <text evidence="2">The sequence shown here is derived from an EMBL/GenBank/DDBJ whole genome shotgun (WGS) entry which is preliminary data.</text>
</comment>
<dbReference type="Pfam" id="PF06605">
    <property type="entry name" value="Prophage_tail"/>
    <property type="match status" value="1"/>
</dbReference>
<dbReference type="Proteomes" id="UP000660861">
    <property type="component" value="Unassembled WGS sequence"/>
</dbReference>
<name>A0A926EA28_9FIRM</name>
<organism evidence="2 3">
    <name type="scientific">Zongyangia hominis</name>
    <dbReference type="NCBI Taxonomy" id="2763677"/>
    <lineage>
        <taxon>Bacteria</taxon>
        <taxon>Bacillati</taxon>
        <taxon>Bacillota</taxon>
        <taxon>Clostridia</taxon>
        <taxon>Eubacteriales</taxon>
        <taxon>Oscillospiraceae</taxon>
        <taxon>Zongyangia</taxon>
    </lineage>
</organism>
<protein>
    <submittedName>
        <fullName evidence="2">Phage tail protein</fullName>
    </submittedName>
</protein>
<gene>
    <name evidence="2" type="ORF">H8709_03980</name>
</gene>
<accession>A0A926EA28</accession>
<reference evidence="2" key="1">
    <citation type="submission" date="2020-08" db="EMBL/GenBank/DDBJ databases">
        <title>Genome public.</title>
        <authorList>
            <person name="Liu C."/>
            <person name="Sun Q."/>
        </authorList>
    </citation>
    <scope>NUCLEOTIDE SEQUENCE</scope>
    <source>
        <strain evidence="2">NSJ-54</strain>
    </source>
</reference>
<evidence type="ECO:0000313" key="2">
    <source>
        <dbReference type="EMBL" id="MBC8569983.1"/>
    </source>
</evidence>
<dbReference type="EMBL" id="JACRTC010000002">
    <property type="protein sequence ID" value="MBC8569983.1"/>
    <property type="molecule type" value="Genomic_DNA"/>
</dbReference>
<dbReference type="InterPro" id="IPR010572">
    <property type="entry name" value="Tail_dom"/>
</dbReference>
<sequence length="800" mass="88584">MYKVKLDGYVLYHADHPSAMLTDPVLELEPGYAGVFTATVPPDNPLYDRICCRKSMVSVFRNNREIFYGEVRKVPNIDRYRNKQIYCTGALSFLADSIQPQAEYHDISPAALLGKMLEIHNSQVETRKQIKLGYVSVTDPNNSLYRYTNYENTLEAIREKLVNRLGGYLRLRHVDDQLILDWVSIEQYGSYSTQPIEFGLNLLDYSETTSAEDVVTALIPFGATLEGESEIEALEKRVDITSVNDGKNYVFSQDAVDQFGWVWATNTWDDVTVPANLKAKAEEWLSSTQFETMSLTLTAADLSELGHDYDAFAEGDRIHCLAKPYGMDIVLPVMKLTIPLQNPAGRTLELSSKQQKTYTSQQSAVRNQLRSEQNDAISISNRNIQISIDNLTAMMTGAKGGYKLTEYDEDGRWLRDLYMDTPDKTTAKRIMQINKDGIAASTTGYEGPYTVGITVDGQILGSWIAANSIDTNQLSIGLNNWIKGTDDGIASKVEKDGIISAINQSSEEVAIQAQRINLNGAITANNYFKIKTDGSMEAIAGQIGGFNINSDYIAFGDWTHASNWLSMCTPHGGAGDVYLGKGGISTDSFDGQSGSIVRSIKMTEGTIGFYKGAYECGFVGVSDSNEIRMSLMDKEKNNILNVHHDWLELPVFTQVSGDLSVLGSKARCVKTRDYGERKLYAYETPAPYFGDIGEGMIAEDGLCYVSIDPVFAQCVSLESYQVFLQAYGSGEIALTGRYSDHFVVSGTPGLSFGWEIKAKQIDYDQLRMTEERGQVDTSTTNYGAEAASYLTSITEGRITT</sequence>
<feature type="domain" description="Tail spike" evidence="1">
    <location>
        <begin position="147"/>
        <end position="357"/>
    </location>
</feature>